<feature type="binding site" description="axial binding residue" evidence="9">
    <location>
        <position position="202"/>
    </location>
    <ligand>
        <name>heme c</name>
        <dbReference type="ChEBI" id="CHEBI:61717"/>
        <label>2</label>
    </ligand>
    <ligandPart>
        <name>Fe</name>
        <dbReference type="ChEBI" id="CHEBI:18248"/>
    </ligandPart>
</feature>
<organism evidence="12 13">
    <name type="scientific">Zoogloea dura</name>
    <dbReference type="NCBI Taxonomy" id="2728840"/>
    <lineage>
        <taxon>Bacteria</taxon>
        <taxon>Pseudomonadati</taxon>
        <taxon>Pseudomonadota</taxon>
        <taxon>Betaproteobacteria</taxon>
        <taxon>Rhodocyclales</taxon>
        <taxon>Zoogloeaceae</taxon>
        <taxon>Zoogloea</taxon>
    </lineage>
</organism>
<feature type="binding site" description="covalent" evidence="8">
    <location>
        <position position="55"/>
    </location>
    <ligand>
        <name>heme c</name>
        <dbReference type="ChEBI" id="CHEBI:61717"/>
        <label>1</label>
    </ligand>
</feature>
<dbReference type="GO" id="GO:0020037">
    <property type="term" value="F:heme binding"/>
    <property type="evidence" value="ECO:0007669"/>
    <property type="project" value="InterPro"/>
</dbReference>
<evidence type="ECO:0000256" key="4">
    <source>
        <dbReference type="ARBA" id="ARBA00022723"/>
    </source>
</evidence>
<comment type="caution">
    <text evidence="12">The sequence shown here is derived from an EMBL/GenBank/DDBJ whole genome shotgun (WGS) entry which is preliminary data.</text>
</comment>
<dbReference type="InterPro" id="IPR009056">
    <property type="entry name" value="Cyt_c-like_dom"/>
</dbReference>
<evidence type="ECO:0000313" key="12">
    <source>
        <dbReference type="EMBL" id="NML24701.1"/>
    </source>
</evidence>
<evidence type="ECO:0000313" key="13">
    <source>
        <dbReference type="Proteomes" id="UP000580043"/>
    </source>
</evidence>
<evidence type="ECO:0000256" key="3">
    <source>
        <dbReference type="ARBA" id="ARBA00022617"/>
    </source>
</evidence>
<dbReference type="Gene3D" id="1.10.760.10">
    <property type="entry name" value="Cytochrome c-like domain"/>
    <property type="match status" value="2"/>
</dbReference>
<protein>
    <submittedName>
        <fullName evidence="12">C-type cytochrome</fullName>
    </submittedName>
</protein>
<feature type="binding site" description="covalent" evidence="8">
    <location>
        <position position="153"/>
    </location>
    <ligand>
        <name>heme c</name>
        <dbReference type="ChEBI" id="CHEBI:61717"/>
        <label>2</label>
    </ligand>
</feature>
<feature type="binding site" description="axial binding residue" evidence="9">
    <location>
        <position position="101"/>
    </location>
    <ligand>
        <name>heme c</name>
        <dbReference type="ChEBI" id="CHEBI:61717"/>
        <label>1</label>
    </ligand>
    <ligandPart>
        <name>Fe</name>
        <dbReference type="ChEBI" id="CHEBI:18248"/>
    </ligandPart>
</feature>
<reference evidence="12 13" key="1">
    <citation type="submission" date="2020-04" db="EMBL/GenBank/DDBJ databases">
        <title>Zoogloea sp. G-4-1-14 isolated from soil.</title>
        <authorList>
            <person name="Dahal R.H."/>
        </authorList>
    </citation>
    <scope>NUCLEOTIDE SEQUENCE [LARGE SCALE GENOMIC DNA]</scope>
    <source>
        <strain evidence="12 13">G-4-1-14</strain>
    </source>
</reference>
<evidence type="ECO:0000256" key="5">
    <source>
        <dbReference type="ARBA" id="ARBA00022764"/>
    </source>
</evidence>
<dbReference type="PANTHER" id="PTHR33751">
    <property type="entry name" value="CBB3-TYPE CYTOCHROME C OXIDASE SUBUNIT FIXP"/>
    <property type="match status" value="1"/>
</dbReference>
<dbReference type="Proteomes" id="UP000580043">
    <property type="component" value="Unassembled WGS sequence"/>
</dbReference>
<keyword evidence="5" id="KW-0574">Periplasm</keyword>
<evidence type="ECO:0000256" key="10">
    <source>
        <dbReference type="SAM" id="MobiDB-lite"/>
    </source>
</evidence>
<gene>
    <name evidence="12" type="ORF">HHL15_03020</name>
</gene>
<sequence>MLLVACLSGPVLGQAVKAKGKVQATGGPAPVAALPLKGDPVAGARKSDEERCQECHGADGHGFGQSASSEGRHPKLAGQPAEYIVKQIADFRSGARKHDVMTLMARTVEPADILDIAAYFASQKPMKGEGAAGNPLGRRLYESGDAARGVDACIACHGPAGQGIAGLGAAAPRIGGQEWRYLEKQLLDWRSGERRNSRDGVMNRVTRGLSDEELRALTDYLAAQP</sequence>
<feature type="binding site" description="covalent" evidence="8">
    <location>
        <position position="156"/>
    </location>
    <ligand>
        <name>heme c</name>
        <dbReference type="ChEBI" id="CHEBI:61717"/>
        <label>2</label>
    </ligand>
</feature>
<feature type="binding site" description="covalent" evidence="8">
    <location>
        <position position="52"/>
    </location>
    <ligand>
        <name>heme c</name>
        <dbReference type="ChEBI" id="CHEBI:61717"/>
        <label>1</label>
    </ligand>
</feature>
<feature type="domain" description="Cytochrome c" evidence="11">
    <location>
        <begin position="38"/>
        <end position="124"/>
    </location>
</feature>
<feature type="domain" description="Cytochrome c" evidence="11">
    <location>
        <begin position="132"/>
        <end position="225"/>
    </location>
</feature>
<dbReference type="PANTHER" id="PTHR33751:SF9">
    <property type="entry name" value="CYTOCHROME C4"/>
    <property type="match status" value="1"/>
</dbReference>
<evidence type="ECO:0000256" key="1">
    <source>
        <dbReference type="ARBA" id="ARBA00004418"/>
    </source>
</evidence>
<accession>A0A848G4U7</accession>
<dbReference type="PIRSF" id="PIRSF000005">
    <property type="entry name" value="Cytochrome_c4"/>
    <property type="match status" value="1"/>
</dbReference>
<dbReference type="SUPFAM" id="SSF46626">
    <property type="entry name" value="Cytochrome c"/>
    <property type="match status" value="2"/>
</dbReference>
<comment type="PTM">
    <text evidence="8">Binds 2 heme c groups covalently per subunit.</text>
</comment>
<evidence type="ECO:0000256" key="2">
    <source>
        <dbReference type="ARBA" id="ARBA00022448"/>
    </source>
</evidence>
<dbReference type="EMBL" id="JABBGA010000002">
    <property type="protein sequence ID" value="NML24701.1"/>
    <property type="molecule type" value="Genomic_DNA"/>
</dbReference>
<dbReference type="Pfam" id="PF00034">
    <property type="entry name" value="Cytochrom_C"/>
    <property type="match status" value="2"/>
</dbReference>
<dbReference type="PROSITE" id="PS51007">
    <property type="entry name" value="CYTC"/>
    <property type="match status" value="2"/>
</dbReference>
<evidence type="ECO:0000256" key="7">
    <source>
        <dbReference type="ARBA" id="ARBA00023004"/>
    </source>
</evidence>
<dbReference type="InterPro" id="IPR024167">
    <property type="entry name" value="Cytochrome_c4-like"/>
</dbReference>
<keyword evidence="13" id="KW-1185">Reference proteome</keyword>
<keyword evidence="7 9" id="KW-0408">Iron</keyword>
<comment type="subcellular location">
    <subcellularLocation>
        <location evidence="1">Periplasm</location>
    </subcellularLocation>
</comment>
<dbReference type="GO" id="GO:0005506">
    <property type="term" value="F:iron ion binding"/>
    <property type="evidence" value="ECO:0007669"/>
    <property type="project" value="InterPro"/>
</dbReference>
<dbReference type="AlphaFoldDB" id="A0A848G4U7"/>
<feature type="region of interest" description="Disordered" evidence="10">
    <location>
        <begin position="55"/>
        <end position="75"/>
    </location>
</feature>
<feature type="binding site" description="axial binding residue" evidence="9">
    <location>
        <position position="56"/>
    </location>
    <ligand>
        <name>heme c</name>
        <dbReference type="ChEBI" id="CHEBI:61717"/>
        <label>1</label>
    </ligand>
    <ligandPart>
        <name>Fe</name>
        <dbReference type="ChEBI" id="CHEBI:18248"/>
    </ligandPart>
</feature>
<dbReference type="GO" id="GO:0009055">
    <property type="term" value="F:electron transfer activity"/>
    <property type="evidence" value="ECO:0007669"/>
    <property type="project" value="InterPro"/>
</dbReference>
<dbReference type="GO" id="GO:0042597">
    <property type="term" value="C:periplasmic space"/>
    <property type="evidence" value="ECO:0007669"/>
    <property type="project" value="UniProtKB-SubCell"/>
</dbReference>
<dbReference type="InterPro" id="IPR036909">
    <property type="entry name" value="Cyt_c-like_dom_sf"/>
</dbReference>
<keyword evidence="3 8" id="KW-0349">Heme</keyword>
<name>A0A848G4U7_9RHOO</name>
<keyword evidence="6" id="KW-0249">Electron transport</keyword>
<evidence type="ECO:0000256" key="9">
    <source>
        <dbReference type="PIRSR" id="PIRSR000005-2"/>
    </source>
</evidence>
<dbReference type="InterPro" id="IPR050597">
    <property type="entry name" value="Cytochrome_c_Oxidase_Subunit"/>
</dbReference>
<proteinExistence type="predicted"/>
<evidence type="ECO:0000259" key="11">
    <source>
        <dbReference type="PROSITE" id="PS51007"/>
    </source>
</evidence>
<evidence type="ECO:0000256" key="8">
    <source>
        <dbReference type="PIRSR" id="PIRSR000005-1"/>
    </source>
</evidence>
<keyword evidence="4 9" id="KW-0479">Metal-binding</keyword>
<evidence type="ECO:0000256" key="6">
    <source>
        <dbReference type="ARBA" id="ARBA00022982"/>
    </source>
</evidence>
<feature type="binding site" description="axial binding residue" evidence="9">
    <location>
        <position position="157"/>
    </location>
    <ligand>
        <name>heme c</name>
        <dbReference type="ChEBI" id="CHEBI:61717"/>
        <label>2</label>
    </ligand>
    <ligandPart>
        <name>Fe</name>
        <dbReference type="ChEBI" id="CHEBI:18248"/>
    </ligandPart>
</feature>
<keyword evidence="2" id="KW-0813">Transport</keyword>